<evidence type="ECO:0000256" key="4">
    <source>
        <dbReference type="ARBA" id="ARBA00023136"/>
    </source>
</evidence>
<organism evidence="6">
    <name type="scientific">Ostreococcus tauri</name>
    <name type="common">Marine green alga</name>
    <dbReference type="NCBI Taxonomy" id="70448"/>
    <lineage>
        <taxon>Eukaryota</taxon>
        <taxon>Viridiplantae</taxon>
        <taxon>Chlorophyta</taxon>
        <taxon>Mamiellophyceae</taxon>
        <taxon>Mamiellales</taxon>
        <taxon>Bathycoccaceae</taxon>
        <taxon>Ostreococcus</taxon>
    </lineage>
</organism>
<keyword evidence="2 5" id="KW-0812">Transmembrane</keyword>
<comment type="subcellular location">
    <subcellularLocation>
        <location evidence="1">Membrane</location>
        <topology evidence="1">Multi-pass membrane protein</topology>
    </subcellularLocation>
</comment>
<dbReference type="PANTHER" id="PTHR11132">
    <property type="entry name" value="SOLUTE CARRIER FAMILY 35"/>
    <property type="match status" value="1"/>
</dbReference>
<protein>
    <submittedName>
        <fullName evidence="6">Integral membrane protein-like protein</fullName>
    </submittedName>
</protein>
<dbReference type="EMBL" id="KZ155791">
    <property type="protein sequence ID" value="OUS45165.1"/>
    <property type="molecule type" value="Genomic_DNA"/>
</dbReference>
<evidence type="ECO:0000256" key="5">
    <source>
        <dbReference type="SAM" id="Phobius"/>
    </source>
</evidence>
<evidence type="ECO:0000256" key="2">
    <source>
        <dbReference type="ARBA" id="ARBA00022692"/>
    </source>
</evidence>
<feature type="transmembrane region" description="Helical" evidence="5">
    <location>
        <begin position="162"/>
        <end position="181"/>
    </location>
</feature>
<proteinExistence type="predicted"/>
<dbReference type="eggNOG" id="KOG1444">
    <property type="taxonomic scope" value="Eukaryota"/>
</dbReference>
<evidence type="ECO:0000256" key="1">
    <source>
        <dbReference type="ARBA" id="ARBA00004141"/>
    </source>
</evidence>
<sequence length="361" mass="39657">MHLDLSYITILQYIHAREIDLGRTRARSTPRVFPSRDSTSRASERARDVVALERSPSRFIRRPRARCESVDDLSWIILYSLASSSMLVINKLAVSSNGLPTVVSGAQLATSAAVVVGLEMFGAGVLGPFERKRVGPFMLYTTLFALGLFANMKALMLTNVGAVIAARCCLPIIVCIIEWAFMGRMLPGARSALSLSGVVFAAGLYITNDTGVDVQGGAGMFWLLTWWLLLAVQMTYGKHLTDNIKMSQWERVFYTNAMAVPPTIVLYYSTGENNMEFKNGDGATFYLLLSCVVGVAISYSGWRCRSVITATTFTLVGVVNKMATIAFTIIVWPKDFSVIKTLALFACVGFGLLYQDAPMRK</sequence>
<gene>
    <name evidence="6" type="ORF">BE221DRAFT_116734</name>
</gene>
<dbReference type="Proteomes" id="UP000195557">
    <property type="component" value="Unassembled WGS sequence"/>
</dbReference>
<evidence type="ECO:0000256" key="3">
    <source>
        <dbReference type="ARBA" id="ARBA00022989"/>
    </source>
</evidence>
<feature type="transmembrane region" description="Helical" evidence="5">
    <location>
        <begin position="106"/>
        <end position="125"/>
    </location>
</feature>
<name>A0A1Y5IDW7_OSTTA</name>
<feature type="transmembrane region" description="Helical" evidence="5">
    <location>
        <begin position="283"/>
        <end position="301"/>
    </location>
</feature>
<feature type="transmembrane region" description="Helical" evidence="5">
    <location>
        <begin position="73"/>
        <end position="94"/>
    </location>
</feature>
<dbReference type="AlphaFoldDB" id="A0A1Y5IDW7"/>
<feature type="transmembrane region" description="Helical" evidence="5">
    <location>
        <begin position="137"/>
        <end position="156"/>
    </location>
</feature>
<evidence type="ECO:0000313" key="6">
    <source>
        <dbReference type="EMBL" id="OUS45165.1"/>
    </source>
</evidence>
<feature type="transmembrane region" description="Helical" evidence="5">
    <location>
        <begin position="253"/>
        <end position="271"/>
    </location>
</feature>
<feature type="transmembrane region" description="Helical" evidence="5">
    <location>
        <begin position="214"/>
        <end position="232"/>
    </location>
</feature>
<feature type="transmembrane region" description="Helical" evidence="5">
    <location>
        <begin position="313"/>
        <end position="332"/>
    </location>
</feature>
<accession>A0A1Y5IDW7</accession>
<keyword evidence="3 5" id="KW-1133">Transmembrane helix</keyword>
<reference evidence="6" key="1">
    <citation type="submission" date="2017-04" db="EMBL/GenBank/DDBJ databases">
        <title>Population genomics of picophytoplankton unveils novel chromosome hypervariability.</title>
        <authorList>
            <consortium name="DOE Joint Genome Institute"/>
            <person name="Blanc-Mathieu R."/>
            <person name="Krasovec M."/>
            <person name="Hebrard M."/>
            <person name="Yau S."/>
            <person name="Desgranges E."/>
            <person name="Martin J."/>
            <person name="Schackwitz W."/>
            <person name="Kuo A."/>
            <person name="Salin G."/>
            <person name="Donnadieu C."/>
            <person name="Desdevises Y."/>
            <person name="Sanchez-Ferandin S."/>
            <person name="Moreau H."/>
            <person name="Rivals E."/>
            <person name="Grigoriev I.V."/>
            <person name="Grimsley N."/>
            <person name="Eyre-Walker A."/>
            <person name="Piganeau G."/>
        </authorList>
    </citation>
    <scope>NUCLEOTIDE SEQUENCE [LARGE SCALE GENOMIC DNA]</scope>
    <source>
        <strain evidence="6">RCC 1115</strain>
    </source>
</reference>
<dbReference type="GO" id="GO:0016020">
    <property type="term" value="C:membrane"/>
    <property type="evidence" value="ECO:0007669"/>
    <property type="project" value="UniProtKB-SubCell"/>
</dbReference>
<feature type="transmembrane region" description="Helical" evidence="5">
    <location>
        <begin position="188"/>
        <end position="208"/>
    </location>
</feature>
<keyword evidence="4 5" id="KW-0472">Membrane</keyword>
<dbReference type="InterPro" id="IPR050186">
    <property type="entry name" value="TPT_transporter"/>
</dbReference>
<feature type="transmembrane region" description="Helical" evidence="5">
    <location>
        <begin position="338"/>
        <end position="354"/>
    </location>
</feature>